<organism evidence="1 2">
    <name type="scientific">Trichomonascus ciferrii</name>
    <dbReference type="NCBI Taxonomy" id="44093"/>
    <lineage>
        <taxon>Eukaryota</taxon>
        <taxon>Fungi</taxon>
        <taxon>Dikarya</taxon>
        <taxon>Ascomycota</taxon>
        <taxon>Saccharomycotina</taxon>
        <taxon>Dipodascomycetes</taxon>
        <taxon>Dipodascales</taxon>
        <taxon>Trichomonascaceae</taxon>
        <taxon>Trichomonascus</taxon>
        <taxon>Trichomonascus ciferrii complex</taxon>
    </lineage>
</organism>
<keyword evidence="2" id="KW-1185">Reference proteome</keyword>
<dbReference type="Proteomes" id="UP000761534">
    <property type="component" value="Unassembled WGS sequence"/>
</dbReference>
<dbReference type="VEuPathDB" id="FungiDB:TRICI_004316"/>
<reference evidence="1" key="1">
    <citation type="journal article" date="2019" name="G3 (Bethesda)">
        <title>Genome Assemblies of Two Rare Opportunistic Yeast Pathogens: Diutina rugosa (syn. Candida rugosa) and Trichomonascus ciferrii (syn. Candida ciferrii).</title>
        <authorList>
            <person name="Mixao V."/>
            <person name="Saus E."/>
            <person name="Hansen A.P."/>
            <person name="Lass-Florl C."/>
            <person name="Gabaldon T."/>
        </authorList>
    </citation>
    <scope>NUCLEOTIDE SEQUENCE</scope>
    <source>
        <strain evidence="1">CBS 4856</strain>
    </source>
</reference>
<comment type="caution">
    <text evidence="1">The sequence shown here is derived from an EMBL/GenBank/DDBJ whole genome shotgun (WGS) entry which is preliminary data.</text>
</comment>
<sequence>MVWGVKVVRSLLNYRILYNSHFTTHGAKLLFVFEEGPEATGGGEVPEAGEDNLYDEDCTDLAAVGRAEGVECGPITGDGVCGVEEPEEGDDPAGAHGHVPQPHVAVVEGEAVDELGDHGEDAHHQHKHIWRRGVLVFGQLVLDEVAHEADLHAGEEELHQPQAQDGQVCCRQ</sequence>
<protein>
    <submittedName>
        <fullName evidence="1">Uncharacterized protein</fullName>
    </submittedName>
</protein>
<evidence type="ECO:0000313" key="1">
    <source>
        <dbReference type="EMBL" id="KAA8909931.1"/>
    </source>
</evidence>
<accession>A0A642V1B6</accession>
<gene>
    <name evidence="1" type="ORF">TRICI_004316</name>
</gene>
<evidence type="ECO:0000313" key="2">
    <source>
        <dbReference type="Proteomes" id="UP000761534"/>
    </source>
</evidence>
<dbReference type="EMBL" id="SWFS01000330">
    <property type="protein sequence ID" value="KAA8909931.1"/>
    <property type="molecule type" value="Genomic_DNA"/>
</dbReference>
<name>A0A642V1B6_9ASCO</name>
<dbReference type="AlphaFoldDB" id="A0A642V1B6"/>
<proteinExistence type="predicted"/>